<dbReference type="PANTHER" id="PTHR21301">
    <property type="entry name" value="REVERSE TRANSCRIPTASE"/>
    <property type="match status" value="1"/>
</dbReference>
<feature type="domain" description="Helix-turn-helix" evidence="1">
    <location>
        <begin position="80"/>
        <end position="138"/>
    </location>
</feature>
<proteinExistence type="predicted"/>
<dbReference type="InterPro" id="IPR058912">
    <property type="entry name" value="HTH_animal"/>
</dbReference>
<name>A0A151ISC1_9HYME</name>
<gene>
    <name evidence="2" type="ORF">ALC57_18089</name>
</gene>
<dbReference type="PANTHER" id="PTHR21301:SF10">
    <property type="entry name" value="REVERSE TRANSCRIPTASE DOMAIN-CONTAINING PROTEIN"/>
    <property type="match status" value="1"/>
</dbReference>
<keyword evidence="3" id="KW-1185">Reference proteome</keyword>
<organism evidence="2 3">
    <name type="scientific">Trachymyrmex cornetzi</name>
    <dbReference type="NCBI Taxonomy" id="471704"/>
    <lineage>
        <taxon>Eukaryota</taxon>
        <taxon>Metazoa</taxon>
        <taxon>Ecdysozoa</taxon>
        <taxon>Arthropoda</taxon>
        <taxon>Hexapoda</taxon>
        <taxon>Insecta</taxon>
        <taxon>Pterygota</taxon>
        <taxon>Neoptera</taxon>
        <taxon>Endopterygota</taxon>
        <taxon>Hymenoptera</taxon>
        <taxon>Apocrita</taxon>
        <taxon>Aculeata</taxon>
        <taxon>Formicoidea</taxon>
        <taxon>Formicidae</taxon>
        <taxon>Myrmicinae</taxon>
        <taxon>Trachymyrmex</taxon>
    </lineage>
</organism>
<dbReference type="Proteomes" id="UP000078492">
    <property type="component" value="Unassembled WGS sequence"/>
</dbReference>
<dbReference type="AlphaFoldDB" id="A0A151ISC1"/>
<evidence type="ECO:0000313" key="2">
    <source>
        <dbReference type="EMBL" id="KYN09785.1"/>
    </source>
</evidence>
<dbReference type="STRING" id="471704.A0A151ISC1"/>
<accession>A0A151ISC1</accession>
<evidence type="ECO:0000259" key="1">
    <source>
        <dbReference type="Pfam" id="PF26215"/>
    </source>
</evidence>
<feature type="non-terminal residue" evidence="2">
    <location>
        <position position="1"/>
    </location>
</feature>
<evidence type="ECO:0000313" key="3">
    <source>
        <dbReference type="Proteomes" id="UP000078492"/>
    </source>
</evidence>
<reference evidence="2 3" key="1">
    <citation type="submission" date="2015-09" db="EMBL/GenBank/DDBJ databases">
        <title>Trachymyrmex cornetzi WGS genome.</title>
        <authorList>
            <person name="Nygaard S."/>
            <person name="Hu H."/>
            <person name="Boomsma J."/>
            <person name="Zhang G."/>
        </authorList>
    </citation>
    <scope>NUCLEOTIDE SEQUENCE [LARGE SCALE GENOMIC DNA]</scope>
    <source>
        <strain evidence="2">Tcor2-1</strain>
        <tissue evidence="2">Whole body</tissue>
    </source>
</reference>
<dbReference type="EMBL" id="KQ981074">
    <property type="protein sequence ID" value="KYN09785.1"/>
    <property type="molecule type" value="Genomic_DNA"/>
</dbReference>
<protein>
    <recommendedName>
        <fullName evidence="1">Helix-turn-helix domain-containing protein</fullName>
    </recommendedName>
</protein>
<dbReference type="Pfam" id="PF26215">
    <property type="entry name" value="HTH_animal"/>
    <property type="match status" value="1"/>
</dbReference>
<sequence length="272" mass="31912">ISKLSLAPSFYVRYVDDILLITESSDYEEILNIFNSYHPRLKFTMEEGGDTINFLNITLIKENNHIICNWYRKPTFSGRFLSIYYCHPLSQKIGTILGLIDRIILLSHPKFHKKNFDSMINILLNNGYPLRLIFKSIKQRLYNKFQQLNNINLPENPVPITKKNRFFVIPYIPSISEKVKTFFKKIPGLMIAYRGIQKLNSLIRVQKDKLETASQADVVYRIDCKNCDVSYVGQTSRCVQVRMSEHRNHINRNTFQSSVITEHRLQTSHDFD</sequence>